<dbReference type="PANTHER" id="PTHR13966:SF5">
    <property type="entry name" value="ENDONUCLEASE G, MITOCHONDRIAL"/>
    <property type="match status" value="1"/>
</dbReference>
<dbReference type="EMBL" id="JAFVMH010000008">
    <property type="protein sequence ID" value="MBO1326207.1"/>
    <property type="molecule type" value="Genomic_DNA"/>
</dbReference>
<name>A0A939HMD7_9PROT</name>
<evidence type="ECO:0000256" key="9">
    <source>
        <dbReference type="PIRSR" id="PIRSR640255-2"/>
    </source>
</evidence>
<evidence type="ECO:0000256" key="3">
    <source>
        <dbReference type="ARBA" id="ARBA00022722"/>
    </source>
</evidence>
<evidence type="ECO:0000256" key="11">
    <source>
        <dbReference type="SAM" id="MobiDB-lite"/>
    </source>
</evidence>
<dbReference type="EC" id="3.1.30.-" evidence="10"/>
<evidence type="ECO:0000256" key="2">
    <source>
        <dbReference type="ARBA" id="ARBA00010052"/>
    </source>
</evidence>
<dbReference type="InterPro" id="IPR018524">
    <property type="entry name" value="DNA/RNA_endonuclease_AS"/>
</dbReference>
<dbReference type="PROSITE" id="PS01070">
    <property type="entry name" value="NUCLEASE_NON_SPEC"/>
    <property type="match status" value="1"/>
</dbReference>
<keyword evidence="4 9" id="KW-0479">Metal-binding</keyword>
<evidence type="ECO:0000313" key="15">
    <source>
        <dbReference type="Proteomes" id="UP000664073"/>
    </source>
</evidence>
<evidence type="ECO:0000256" key="6">
    <source>
        <dbReference type="ARBA" id="ARBA00022801"/>
    </source>
</evidence>
<dbReference type="InterPro" id="IPR020821">
    <property type="entry name" value="ENPP1-3/EXOG-like_nuc-like"/>
</dbReference>
<dbReference type="SMART" id="SM00892">
    <property type="entry name" value="Endonuclease_NS"/>
    <property type="match status" value="1"/>
</dbReference>
<dbReference type="AlphaFoldDB" id="A0A939HMD7"/>
<dbReference type="InterPro" id="IPR040255">
    <property type="entry name" value="Non-specific_endonuclease"/>
</dbReference>
<keyword evidence="6 10" id="KW-0378">Hydrolase</keyword>
<organism evidence="14 15">
    <name type="scientific">Acetobacter garciniae</name>
    <dbReference type="NCBI Taxonomy" id="2817435"/>
    <lineage>
        <taxon>Bacteria</taxon>
        <taxon>Pseudomonadati</taxon>
        <taxon>Pseudomonadota</taxon>
        <taxon>Alphaproteobacteria</taxon>
        <taxon>Acetobacterales</taxon>
        <taxon>Acetobacteraceae</taxon>
        <taxon>Acetobacter</taxon>
    </lineage>
</organism>
<sequence>MGMTLMLMGLLLGGPAHGDTPGPECGQFGPGGELPRLVDAKLQPRTTLLCNAGYASLNSGLVHEPLWSAEHLTDEDVDAAAGIGRVTTRFHADERLADGDGSTLADYRHSGYDRGHMTPSGDMPSVSAQEQTYSLANVVPQTAALNEGVWTGVEMAVRDLARRDGEVYVVTGPAFHGSTRGIGNGVLVPTSTWKAIYDPQQQGTGVYVCKNLDRPSCAMVSVATLIRVVGIDPFPALSDDLKATAMDLPHPQTSPYHPRRTTEGDADQTTRRLLRAGARRLAHMFEED</sequence>
<keyword evidence="15" id="KW-1185">Reference proteome</keyword>
<comment type="cofactor">
    <cofactor evidence="1 10">
        <name>Mg(2+)</name>
        <dbReference type="ChEBI" id="CHEBI:18420"/>
    </cofactor>
</comment>
<feature type="active site" description="Proton acceptor" evidence="8">
    <location>
        <position position="116"/>
    </location>
</feature>
<dbReference type="Proteomes" id="UP000664073">
    <property type="component" value="Unassembled WGS sequence"/>
</dbReference>
<evidence type="ECO:0000256" key="10">
    <source>
        <dbReference type="RuleBase" id="RU366055"/>
    </source>
</evidence>
<keyword evidence="3 10" id="KW-0540">Nuclease</keyword>
<feature type="region of interest" description="Disordered" evidence="11">
    <location>
        <begin position="247"/>
        <end position="268"/>
    </location>
</feature>
<dbReference type="PANTHER" id="PTHR13966">
    <property type="entry name" value="ENDONUCLEASE RELATED"/>
    <property type="match status" value="1"/>
</dbReference>
<evidence type="ECO:0000256" key="4">
    <source>
        <dbReference type="ARBA" id="ARBA00022723"/>
    </source>
</evidence>
<evidence type="ECO:0000313" key="14">
    <source>
        <dbReference type="EMBL" id="MBO1326207.1"/>
    </source>
</evidence>
<accession>A0A939HMD7</accession>
<dbReference type="InterPro" id="IPR001604">
    <property type="entry name" value="Endo_G_ENPP1-like_dom"/>
</dbReference>
<comment type="caution">
    <text evidence="14">The sequence shown here is derived from an EMBL/GenBank/DDBJ whole genome shotgun (WGS) entry which is preliminary data.</text>
</comment>
<gene>
    <name evidence="14" type="ORF">J2D77_13715</name>
</gene>
<dbReference type="InterPro" id="IPR044929">
    <property type="entry name" value="DNA/RNA_non-sp_Endonuclease_sf"/>
</dbReference>
<reference evidence="14" key="1">
    <citation type="submission" date="2021-03" db="EMBL/GenBank/DDBJ databases">
        <title>The complete genome sequence of Acetobacter sp. TBRC 12339.</title>
        <authorList>
            <person name="Charoenyingcharoen P."/>
            <person name="Yukphan P."/>
        </authorList>
    </citation>
    <scope>NUCLEOTIDE SEQUENCE</scope>
    <source>
        <strain evidence="14">TBRC 12339</strain>
    </source>
</reference>
<evidence type="ECO:0000256" key="1">
    <source>
        <dbReference type="ARBA" id="ARBA00001946"/>
    </source>
</evidence>
<evidence type="ECO:0000256" key="8">
    <source>
        <dbReference type="PIRSR" id="PIRSR640255-1"/>
    </source>
</evidence>
<dbReference type="SUPFAM" id="SSF54060">
    <property type="entry name" value="His-Me finger endonucleases"/>
    <property type="match status" value="1"/>
</dbReference>
<proteinExistence type="inferred from homology"/>
<feature type="domain" description="ENPP1-3/EXOG-like endonuclease/phosphodiesterase" evidence="12">
    <location>
        <begin position="51"/>
        <end position="240"/>
    </location>
</feature>
<dbReference type="GO" id="GO:0016787">
    <property type="term" value="F:hydrolase activity"/>
    <property type="evidence" value="ECO:0007669"/>
    <property type="project" value="UniProtKB-KW"/>
</dbReference>
<evidence type="ECO:0000256" key="7">
    <source>
        <dbReference type="ARBA" id="ARBA00022842"/>
    </source>
</evidence>
<dbReference type="Pfam" id="PF01223">
    <property type="entry name" value="Endonuclease_NS"/>
    <property type="match status" value="1"/>
</dbReference>
<keyword evidence="7" id="KW-0460">Magnesium</keyword>
<protein>
    <recommendedName>
        <fullName evidence="10">Endonuclease</fullName>
        <ecNumber evidence="10">3.1.30.-</ecNumber>
    </recommendedName>
</protein>
<comment type="similarity">
    <text evidence="2 10">Belongs to the DNA/RNA non-specific endonuclease family.</text>
</comment>
<dbReference type="SMART" id="SM00477">
    <property type="entry name" value="NUC"/>
    <property type="match status" value="1"/>
</dbReference>
<keyword evidence="5 10" id="KW-0255">Endonuclease</keyword>
<evidence type="ECO:0000256" key="5">
    <source>
        <dbReference type="ARBA" id="ARBA00022759"/>
    </source>
</evidence>
<feature type="domain" description="DNA/RNA non-specific endonuclease/pyrophosphatase/phosphodiesterase" evidence="13">
    <location>
        <begin position="50"/>
        <end position="240"/>
    </location>
</feature>
<dbReference type="InterPro" id="IPR044925">
    <property type="entry name" value="His-Me_finger_sf"/>
</dbReference>
<dbReference type="Gene3D" id="3.40.570.10">
    <property type="entry name" value="Extracellular Endonuclease, subunit A"/>
    <property type="match status" value="1"/>
</dbReference>
<dbReference type="GO" id="GO:0004519">
    <property type="term" value="F:endonuclease activity"/>
    <property type="evidence" value="ECO:0007669"/>
    <property type="project" value="UniProtKB-UniRule"/>
</dbReference>
<evidence type="ECO:0000259" key="12">
    <source>
        <dbReference type="SMART" id="SM00477"/>
    </source>
</evidence>
<dbReference type="GO" id="GO:0003676">
    <property type="term" value="F:nucleic acid binding"/>
    <property type="evidence" value="ECO:0007669"/>
    <property type="project" value="InterPro"/>
</dbReference>
<feature type="binding site" evidence="9">
    <location>
        <position position="146"/>
    </location>
    <ligand>
        <name>Mg(2+)</name>
        <dbReference type="ChEBI" id="CHEBI:18420"/>
        <note>catalytic</note>
    </ligand>
</feature>
<dbReference type="GO" id="GO:0046872">
    <property type="term" value="F:metal ion binding"/>
    <property type="evidence" value="ECO:0007669"/>
    <property type="project" value="UniProtKB-KW"/>
</dbReference>
<evidence type="ECO:0000259" key="13">
    <source>
        <dbReference type="SMART" id="SM00892"/>
    </source>
</evidence>